<dbReference type="PANTHER" id="PTHR43706">
    <property type="entry name" value="NADH DEHYDROGENASE"/>
    <property type="match status" value="1"/>
</dbReference>
<dbReference type="EMBL" id="WITJ01000006">
    <property type="protein sequence ID" value="MQW39409.1"/>
    <property type="molecule type" value="Genomic_DNA"/>
</dbReference>
<feature type="transmembrane region" description="Helical" evidence="8">
    <location>
        <begin position="588"/>
        <end position="613"/>
    </location>
</feature>
<evidence type="ECO:0000256" key="5">
    <source>
        <dbReference type="ARBA" id="ARBA00023002"/>
    </source>
</evidence>
<dbReference type="SUPFAM" id="SSF51905">
    <property type="entry name" value="FAD/NAD(P)-binding domain"/>
    <property type="match status" value="2"/>
</dbReference>
<dbReference type="PRINTS" id="PR00368">
    <property type="entry name" value="FADPNR"/>
</dbReference>
<evidence type="ECO:0000256" key="1">
    <source>
        <dbReference type="ARBA" id="ARBA00005272"/>
    </source>
</evidence>
<accession>A0A7X1Z8W5</accession>
<evidence type="ECO:0000313" key="11">
    <source>
        <dbReference type="Proteomes" id="UP000439550"/>
    </source>
</evidence>
<dbReference type="InterPro" id="IPR023753">
    <property type="entry name" value="FAD/NAD-binding_dom"/>
</dbReference>
<evidence type="ECO:0000259" key="9">
    <source>
        <dbReference type="Pfam" id="PF07992"/>
    </source>
</evidence>
<reference evidence="10 11" key="1">
    <citation type="submission" date="2019-10" db="EMBL/GenBank/DDBJ databases">
        <authorList>
            <person name="Dong K."/>
        </authorList>
    </citation>
    <scope>NUCLEOTIDE SEQUENCE [LARGE SCALE GENOMIC DNA]</scope>
    <source>
        <strain evidence="10 11">DSM 28960</strain>
    </source>
</reference>
<keyword evidence="5" id="KW-0560">Oxidoreductase</keyword>
<keyword evidence="3" id="KW-0285">Flavoprotein</keyword>
<dbReference type="OrthoDB" id="9781621at2"/>
<feature type="domain" description="FAD/NAD(P)-binding" evidence="9">
    <location>
        <begin position="5"/>
        <end position="333"/>
    </location>
</feature>
<dbReference type="Pfam" id="PF07992">
    <property type="entry name" value="Pyr_redox_2"/>
    <property type="match status" value="1"/>
</dbReference>
<evidence type="ECO:0000256" key="2">
    <source>
        <dbReference type="ARBA" id="ARBA00012637"/>
    </source>
</evidence>
<keyword evidence="8" id="KW-0472">Membrane</keyword>
<keyword evidence="8" id="KW-1133">Transmembrane helix</keyword>
<evidence type="ECO:0000313" key="10">
    <source>
        <dbReference type="EMBL" id="MQW39409.1"/>
    </source>
</evidence>
<keyword evidence="6" id="KW-0520">NAD</keyword>
<dbReference type="Proteomes" id="UP000439550">
    <property type="component" value="Unassembled WGS sequence"/>
</dbReference>
<comment type="catalytic activity">
    <reaction evidence="7">
        <text>a quinone + NADH + H(+) = a quinol + NAD(+)</text>
        <dbReference type="Rhea" id="RHEA:46160"/>
        <dbReference type="ChEBI" id="CHEBI:15378"/>
        <dbReference type="ChEBI" id="CHEBI:24646"/>
        <dbReference type="ChEBI" id="CHEBI:57540"/>
        <dbReference type="ChEBI" id="CHEBI:57945"/>
        <dbReference type="ChEBI" id="CHEBI:132124"/>
        <dbReference type="EC" id="1.6.5.9"/>
    </reaction>
</comment>
<dbReference type="InterPro" id="IPR036188">
    <property type="entry name" value="FAD/NAD-bd_sf"/>
</dbReference>
<keyword evidence="8" id="KW-0812">Transmembrane</keyword>
<evidence type="ECO:0000256" key="3">
    <source>
        <dbReference type="ARBA" id="ARBA00022630"/>
    </source>
</evidence>
<comment type="caution">
    <text evidence="10">The sequence shown here is derived from an EMBL/GenBank/DDBJ whole genome shotgun (WGS) entry which is preliminary data.</text>
</comment>
<name>A0A7X1Z8W5_9LACT</name>
<evidence type="ECO:0000256" key="6">
    <source>
        <dbReference type="ARBA" id="ARBA00023027"/>
    </source>
</evidence>
<proteinExistence type="inferred from homology"/>
<dbReference type="PANTHER" id="PTHR43706:SF47">
    <property type="entry name" value="EXTERNAL NADH-UBIQUINONE OXIDOREDUCTASE 1, MITOCHONDRIAL-RELATED"/>
    <property type="match status" value="1"/>
</dbReference>
<dbReference type="RefSeq" id="WP_153496083.1">
    <property type="nucleotide sequence ID" value="NZ_CAXYUY010000021.1"/>
</dbReference>
<comment type="similarity">
    <text evidence="1">Belongs to the NADH dehydrogenase family.</text>
</comment>
<feature type="transmembrane region" description="Helical" evidence="8">
    <location>
        <begin position="619"/>
        <end position="637"/>
    </location>
</feature>
<keyword evidence="4" id="KW-0274">FAD</keyword>
<dbReference type="InterPro" id="IPR045024">
    <property type="entry name" value="NDH-2"/>
</dbReference>
<dbReference type="GO" id="GO:0050136">
    <property type="term" value="F:NADH dehydrogenase (quinone) (non-electrogenic) activity"/>
    <property type="evidence" value="ECO:0007669"/>
    <property type="project" value="UniProtKB-EC"/>
</dbReference>
<evidence type="ECO:0000256" key="4">
    <source>
        <dbReference type="ARBA" id="ARBA00022827"/>
    </source>
</evidence>
<keyword evidence="11" id="KW-1185">Reference proteome</keyword>
<dbReference type="EC" id="1.6.5.9" evidence="2"/>
<dbReference type="Gene3D" id="3.50.50.100">
    <property type="match status" value="1"/>
</dbReference>
<protein>
    <recommendedName>
        <fullName evidence="2">NADH:ubiquinone reductase (non-electrogenic)</fullName>
        <ecNumber evidence="2">1.6.5.9</ecNumber>
    </recommendedName>
</protein>
<dbReference type="AlphaFoldDB" id="A0A7X1Z8W5"/>
<evidence type="ECO:0000256" key="8">
    <source>
        <dbReference type="SAM" id="Phobius"/>
    </source>
</evidence>
<sequence length="671" mass="73829">MSKKKIVVLGAGFAGVSATRQLSKTLKDEAEITLIDRHSYQTSMTQLHEVAAGRVPFTNAQYDLQKLLGKRKNVSLVTDSVVKLDKEGKKVITKNGVYDYDYVLVAIGGEPNDFGVPGVKEFGFTLWSMDDALKIKRQLERMLQMASVETDDEKRKAMLTFNIAGSGFTGIEMVGELIDWRKKAARDWKLDESEITLNVVEMMPTILNTLDRKQADKAHAYLEKKNVHILTNHGITAATQDHIVVSVGARGEDHVEKQIPSYTLIWTTGVQGNTEAQASELTETERGHRLLANDYMEAVGFEGKGIYVAGDVSGHMTDGRPQPQIVEAAEQTGHTAAANIIAEIKGGEKHKFVGKYQGTMVSVGSQWGVAVIGKTRLTGFWAMAMKNFIYVLYTLQLRSAYYCFTYIKNEIFHTEDERNLFRGHASRRGNVLWLFPLRIFFGLAWLLDAVPKIFGNASQSWMGSSLKISTFLKDNGGWLQTPAELKAAAAHTASKAADAATGASAAVHTDSTNVSVQQAVAALAKHGINITNINPAKGITYEYGTVPAPITNGVPHWMQSIMKIFMPNTETGYNIALFLQKVMSFVELGLALCLIFGAFTFIASAGTAVLTVMFATTGMLTWVSLWYIPVAIALMAGSGRAIGIDKWLQPWLQKVLGKAWYGKSKSIYKER</sequence>
<gene>
    <name evidence="10" type="ORF">GHI93_05575</name>
</gene>
<organism evidence="10 11">
    <name type="scientific">Lactococcus hircilactis</name>
    <dbReference type="NCBI Taxonomy" id="1494462"/>
    <lineage>
        <taxon>Bacteria</taxon>
        <taxon>Bacillati</taxon>
        <taxon>Bacillota</taxon>
        <taxon>Bacilli</taxon>
        <taxon>Lactobacillales</taxon>
        <taxon>Streptococcaceae</taxon>
        <taxon>Lactococcus</taxon>
    </lineage>
</organism>
<evidence type="ECO:0000256" key="7">
    <source>
        <dbReference type="ARBA" id="ARBA00047599"/>
    </source>
</evidence>